<dbReference type="CDD" id="cd16385">
    <property type="entry name" value="IcmL"/>
    <property type="match status" value="1"/>
</dbReference>
<dbReference type="STRING" id="448.Lery_0075"/>
<dbReference type="EMBL" id="LNYA01000001">
    <property type="protein sequence ID" value="KTC99965.1"/>
    <property type="molecule type" value="Genomic_DNA"/>
</dbReference>
<evidence type="ECO:0000256" key="2">
    <source>
        <dbReference type="SAM" id="SignalP"/>
    </source>
</evidence>
<dbReference type="InterPro" id="IPR021055">
    <property type="entry name" value="T4BSS_IcmL/DotI"/>
</dbReference>
<gene>
    <name evidence="3" type="ORF">Lery_0075</name>
</gene>
<keyword evidence="4" id="KW-1185">Reference proteome</keyword>
<feature type="chain" id="PRO_5006913469" evidence="2">
    <location>
        <begin position="23"/>
        <end position="317"/>
    </location>
</feature>
<dbReference type="PATRIC" id="fig|448.7.peg.77"/>
<feature type="compositionally biased region" description="Low complexity" evidence="1">
    <location>
        <begin position="61"/>
        <end position="137"/>
    </location>
</feature>
<accession>A0A0W0TWD0</accession>
<feature type="signal peptide" evidence="2">
    <location>
        <begin position="1"/>
        <end position="22"/>
    </location>
</feature>
<proteinExistence type="predicted"/>
<feature type="compositionally biased region" description="Polar residues" evidence="1">
    <location>
        <begin position="36"/>
        <end position="60"/>
    </location>
</feature>
<dbReference type="Proteomes" id="UP000054773">
    <property type="component" value="Unassembled WGS sequence"/>
</dbReference>
<dbReference type="RefSeq" id="WP_058525263.1">
    <property type="nucleotide sequence ID" value="NZ_CAAAHY010000004.1"/>
</dbReference>
<evidence type="ECO:0000256" key="1">
    <source>
        <dbReference type="SAM" id="MobiDB-lite"/>
    </source>
</evidence>
<evidence type="ECO:0000313" key="4">
    <source>
        <dbReference type="Proteomes" id="UP000054773"/>
    </source>
</evidence>
<feature type="region of interest" description="Disordered" evidence="1">
    <location>
        <begin position="25"/>
        <end position="137"/>
    </location>
</feature>
<feature type="compositionally biased region" description="Low complexity" evidence="1">
    <location>
        <begin position="288"/>
        <end position="317"/>
    </location>
</feature>
<protein>
    <submittedName>
        <fullName evidence="3">IcmL-like protein</fullName>
    </submittedName>
</protein>
<feature type="region of interest" description="Disordered" evidence="1">
    <location>
        <begin position="286"/>
        <end position="317"/>
    </location>
</feature>
<evidence type="ECO:0000313" key="3">
    <source>
        <dbReference type="EMBL" id="KTC99965.1"/>
    </source>
</evidence>
<dbReference type="Pfam" id="PF11393">
    <property type="entry name" value="T4BSS_DotI_IcmL"/>
    <property type="match status" value="1"/>
</dbReference>
<name>A0A0W0TWD0_LEGER</name>
<organism evidence="3 4">
    <name type="scientific">Legionella erythra</name>
    <dbReference type="NCBI Taxonomy" id="448"/>
    <lineage>
        <taxon>Bacteria</taxon>
        <taxon>Pseudomonadati</taxon>
        <taxon>Pseudomonadota</taxon>
        <taxon>Gammaproteobacteria</taxon>
        <taxon>Legionellales</taxon>
        <taxon>Legionellaceae</taxon>
        <taxon>Legionella</taxon>
    </lineage>
</organism>
<sequence>MKKSMLCAGLLTILGTSDYVNAADPATVTTTPPPIQGSNTPTEGTTQPNTNITQPISSGVPQPTTPGATQPTTSGTQQPLPTQATQPSTSGTPQPTTPGATQPTTSGYPQSTTQPTVQPETQNQNTTTQPVTVTQPSAAVAPTNLDCNYKIPATTTTIEEALVSKWAEHAAEQAFDFDFNTIDTQLSALKNCFTDQGWQSFNDALQKSGNLNAIRTEKLTVSSMVDGTPTVTAIKDNQWKVTLPLQVVYQNEKEKLNQPLTLSLIVGRKITGDLGIMQMIAMPRQPMTNAPTDATATDSATPTPQPAQTTTNPATNQ</sequence>
<comment type="caution">
    <text evidence="3">The sequence shown here is derived from an EMBL/GenBank/DDBJ whole genome shotgun (WGS) entry which is preliminary data.</text>
</comment>
<dbReference type="AlphaFoldDB" id="A0A0W0TWD0"/>
<keyword evidence="2" id="KW-0732">Signal</keyword>
<reference evidence="3 4" key="1">
    <citation type="submission" date="2015-11" db="EMBL/GenBank/DDBJ databases">
        <title>Genomic analysis of 38 Legionella species identifies large and diverse effector repertoires.</title>
        <authorList>
            <person name="Burstein D."/>
            <person name="Amaro F."/>
            <person name="Zusman T."/>
            <person name="Lifshitz Z."/>
            <person name="Cohen O."/>
            <person name="Gilbert J.A."/>
            <person name="Pupko T."/>
            <person name="Shuman H.A."/>
            <person name="Segal G."/>
        </authorList>
    </citation>
    <scope>NUCLEOTIDE SEQUENCE [LARGE SCALE GENOMIC DNA]</scope>
    <source>
        <strain evidence="3 4">SE-32A-C8</strain>
    </source>
</reference>